<organism evidence="7 8">
    <name type="scientific">Cricetulus griseus</name>
    <name type="common">Chinese hamster</name>
    <name type="synonym">Cricetulus barabensis griseus</name>
    <dbReference type="NCBI Taxonomy" id="10029"/>
    <lineage>
        <taxon>Eukaryota</taxon>
        <taxon>Metazoa</taxon>
        <taxon>Chordata</taxon>
        <taxon>Craniata</taxon>
        <taxon>Vertebrata</taxon>
        <taxon>Euteleostomi</taxon>
        <taxon>Mammalia</taxon>
        <taxon>Eutheria</taxon>
        <taxon>Euarchontoglires</taxon>
        <taxon>Glires</taxon>
        <taxon>Rodentia</taxon>
        <taxon>Myomorpha</taxon>
        <taxon>Muroidea</taxon>
        <taxon>Cricetidae</taxon>
        <taxon>Cricetinae</taxon>
        <taxon>Cricetulus</taxon>
    </lineage>
</organism>
<dbReference type="SMART" id="SM00349">
    <property type="entry name" value="KRAB"/>
    <property type="match status" value="1"/>
</dbReference>
<reference evidence="8" key="3">
    <citation type="submission" date="2025-08" db="UniProtKB">
        <authorList>
            <consortium name="RefSeq"/>
        </authorList>
    </citation>
    <scope>IDENTIFICATION</scope>
    <source>
        <strain evidence="8">17A/GY</strain>
        <tissue evidence="8">Liver</tissue>
    </source>
</reference>
<dbReference type="CDD" id="cd07765">
    <property type="entry name" value="KRAB_A-box"/>
    <property type="match status" value="1"/>
</dbReference>
<evidence type="ECO:0000256" key="1">
    <source>
        <dbReference type="ARBA" id="ARBA00004123"/>
    </source>
</evidence>
<evidence type="ECO:0000256" key="5">
    <source>
        <dbReference type="ARBA" id="ARBA00022833"/>
    </source>
</evidence>
<comment type="subcellular location">
    <subcellularLocation>
        <location evidence="1">Nucleus</location>
    </subcellularLocation>
</comment>
<gene>
    <name evidence="8" type="primary">LOC100766213</name>
</gene>
<keyword evidence="3" id="KW-0677">Repeat</keyword>
<dbReference type="AlphaFoldDB" id="A0A9J7JRQ4"/>
<reference evidence="7" key="2">
    <citation type="journal article" date="2020" name="Biotechnol. Bioeng.">
        <title>Chromosome-scale scaffolds for the Chinese hamster reference genome assembly to facilitate the study of the CHO epigenome.</title>
        <authorList>
            <person name="Hilliard W."/>
            <person name="MacDonald M."/>
            <person name="Lee K.H."/>
        </authorList>
    </citation>
    <scope>NUCLEOTIDE SEQUENCE [LARGE SCALE GENOMIC DNA]</scope>
    <source>
        <strain evidence="7">17A/GY</strain>
    </source>
</reference>
<dbReference type="GO" id="GO:0005634">
    <property type="term" value="C:nucleus"/>
    <property type="evidence" value="ECO:0007669"/>
    <property type="project" value="UniProtKB-SubCell"/>
</dbReference>
<dbReference type="PANTHER" id="PTHR23234">
    <property type="entry name" value="ZNF44 PROTEIN"/>
    <property type="match status" value="1"/>
</dbReference>
<evidence type="ECO:0000313" key="7">
    <source>
        <dbReference type="Proteomes" id="UP001108280"/>
    </source>
</evidence>
<name>A0A9J7JRQ4_CRIGR</name>
<reference evidence="7" key="1">
    <citation type="journal article" date="2018" name="Biotechnol. Bioeng.">
        <title>A reference genome of the Chinese hamster based on a hybrid assembly strategy.</title>
        <authorList>
            <person name="Rupp O."/>
            <person name="MacDonald M.L."/>
            <person name="Li S."/>
            <person name="Dhiman H."/>
            <person name="Polson S."/>
            <person name="Griep S."/>
            <person name="Heffner K."/>
            <person name="Hernandez I."/>
            <person name="Brinkrolf K."/>
            <person name="Jadhav V."/>
            <person name="Samoudi M."/>
            <person name="Hao H."/>
            <person name="Kingham B."/>
            <person name="Goesmann A."/>
            <person name="Betenbaugh M.J."/>
            <person name="Lewis N.E."/>
            <person name="Borth N."/>
            <person name="Lee K.H."/>
        </authorList>
    </citation>
    <scope>NUCLEOTIDE SEQUENCE [LARGE SCALE GENOMIC DNA]</scope>
    <source>
        <strain evidence="7">17A/GY</strain>
    </source>
</reference>
<dbReference type="Pfam" id="PF01352">
    <property type="entry name" value="KRAB"/>
    <property type="match status" value="1"/>
</dbReference>
<dbReference type="PANTHER" id="PTHR23234:SF10">
    <property type="entry name" value="RIKEN CDNA 6720489N17 GENE-RELATED"/>
    <property type="match status" value="1"/>
</dbReference>
<evidence type="ECO:0000256" key="4">
    <source>
        <dbReference type="ARBA" id="ARBA00022771"/>
    </source>
</evidence>
<dbReference type="GO" id="GO:0008270">
    <property type="term" value="F:zinc ion binding"/>
    <property type="evidence" value="ECO:0007669"/>
    <property type="project" value="UniProtKB-KW"/>
</dbReference>
<accession>A0A9J7JRQ4</accession>
<evidence type="ECO:0000313" key="8">
    <source>
        <dbReference type="RefSeq" id="XP_027272721.1"/>
    </source>
</evidence>
<dbReference type="GeneID" id="100766213"/>
<dbReference type="Proteomes" id="UP001108280">
    <property type="component" value="Chromosome 5"/>
</dbReference>
<feature type="domain" description="KRAB" evidence="6">
    <location>
        <begin position="4"/>
        <end position="89"/>
    </location>
</feature>
<dbReference type="InterPro" id="IPR050758">
    <property type="entry name" value="Znf_C2H2-type"/>
</dbReference>
<dbReference type="PROSITE" id="PS50805">
    <property type="entry name" value="KRAB"/>
    <property type="match status" value="1"/>
</dbReference>
<keyword evidence="7" id="KW-1185">Reference proteome</keyword>
<dbReference type="Gene3D" id="6.10.140.140">
    <property type="match status" value="1"/>
</dbReference>
<sequence length="99" mass="11833">MNAVTYDDVHISFTCKEWALLDPSQKNLYKDVMLETYSNLAAIGYTWEAHNIEEHCQRFRRHRRGRHNEFGQGMEYFLEEADMSYVFWESCLREPSSSD</sequence>
<protein>
    <submittedName>
        <fullName evidence="8">Zinc finger protein 431 isoform X10</fullName>
    </submittedName>
</protein>
<dbReference type="GO" id="GO:0006355">
    <property type="term" value="P:regulation of DNA-templated transcription"/>
    <property type="evidence" value="ECO:0007669"/>
    <property type="project" value="InterPro"/>
</dbReference>
<dbReference type="InterPro" id="IPR036051">
    <property type="entry name" value="KRAB_dom_sf"/>
</dbReference>
<dbReference type="SUPFAM" id="SSF109640">
    <property type="entry name" value="KRAB domain (Kruppel-associated box)"/>
    <property type="match status" value="1"/>
</dbReference>
<dbReference type="InterPro" id="IPR001909">
    <property type="entry name" value="KRAB"/>
</dbReference>
<evidence type="ECO:0000259" key="6">
    <source>
        <dbReference type="PROSITE" id="PS50805"/>
    </source>
</evidence>
<dbReference type="RefSeq" id="XP_027272721.1">
    <property type="nucleotide sequence ID" value="XM_027416920.2"/>
</dbReference>
<evidence type="ECO:0000256" key="3">
    <source>
        <dbReference type="ARBA" id="ARBA00022737"/>
    </source>
</evidence>
<proteinExistence type="predicted"/>
<keyword evidence="4" id="KW-0863">Zinc-finger</keyword>
<evidence type="ECO:0000256" key="2">
    <source>
        <dbReference type="ARBA" id="ARBA00022723"/>
    </source>
</evidence>
<keyword evidence="5" id="KW-0862">Zinc</keyword>
<keyword evidence="2" id="KW-0479">Metal-binding</keyword>